<keyword evidence="1" id="KW-0175">Coiled coil</keyword>
<feature type="compositionally biased region" description="Basic and acidic residues" evidence="2">
    <location>
        <begin position="1"/>
        <end position="11"/>
    </location>
</feature>
<reference evidence="3" key="1">
    <citation type="journal article" date="2014" name="Genome Biol. Evol.">
        <title>Pangenome evidence for extensive interdomain horizontal transfer affecting lineage core and shell genes in uncultured planktonic thaumarchaeota and euryarchaeota.</title>
        <authorList>
            <person name="Deschamps P."/>
            <person name="Zivanovic Y."/>
            <person name="Moreira D."/>
            <person name="Rodriguez-Valera F."/>
            <person name="Lopez-Garcia P."/>
        </authorList>
    </citation>
    <scope>NUCLEOTIDE SEQUENCE</scope>
</reference>
<protein>
    <submittedName>
        <fullName evidence="3">Uncharacterized protein</fullName>
    </submittedName>
</protein>
<evidence type="ECO:0000313" key="3">
    <source>
        <dbReference type="EMBL" id="AIF06608.1"/>
    </source>
</evidence>
<dbReference type="EMBL" id="KF900775">
    <property type="protein sequence ID" value="AIF06608.1"/>
    <property type="molecule type" value="Genomic_DNA"/>
</dbReference>
<evidence type="ECO:0000256" key="1">
    <source>
        <dbReference type="SAM" id="Coils"/>
    </source>
</evidence>
<proteinExistence type="predicted"/>
<sequence length="107" mass="12379">MDESTNNKDFMKYPPNSNPPKGLVNSGILKNHFLNESAGMLPKLQDFNQMFRQYANSVLNMNESVFPPGHPLFNRERSISALKETNDKLLKENLELKKRLEEKITKK</sequence>
<feature type="coiled-coil region" evidence="1">
    <location>
        <begin position="79"/>
        <end position="106"/>
    </location>
</feature>
<name>A0A075GXS3_9ARCH</name>
<evidence type="ECO:0000256" key="2">
    <source>
        <dbReference type="SAM" id="MobiDB-lite"/>
    </source>
</evidence>
<accession>A0A075GXS3</accession>
<dbReference type="AlphaFoldDB" id="A0A075GXS3"/>
<feature type="region of interest" description="Disordered" evidence="2">
    <location>
        <begin position="1"/>
        <end position="22"/>
    </location>
</feature>
<organism evidence="3">
    <name type="scientific">uncultured marine thaumarchaeote KM3_193_D11</name>
    <dbReference type="NCBI Taxonomy" id="1456082"/>
    <lineage>
        <taxon>Archaea</taxon>
        <taxon>Nitrososphaerota</taxon>
        <taxon>environmental samples</taxon>
    </lineage>
</organism>